<sequence length="587" mass="63646">MCGIAGLIGPDDTPPDPAILDRLAEALAHRGPDGRGRHVAGGVGLIQNRLSIIDLEGGRQPILDDEGNAIVANGEIYNYRELRAGLPGQRFATASDSEPPLHLFRRDGLDFVDRLRGMYALAIHHRASNRVVLARDPFGIKPLYYAEGPWGLAFASEPAALLRAGLVAPRLAPRARAELLQMQFTCGADTIFAGIRRVAPGETLVVERGRIVERRHRAALPPGRPFLAGNESALIDRLDALLAEAVELHQRSDVPYGMFLSGGIDSSAVLALMARLNPNGVLAFSAGFPDSGARDERAQARALAEATGARCVEVAVTEADLWALLPAIARAMDDPAADYACLPTWKLAAEARKSVKVILSGEGGDELFAGYGRYRSALRPWPFGRPPRRSGTFDRLGVLRPGVTEGWRARFAASLAAAAPGRDRLQAVQAADCADWLAHDLLTKADRCLMAHGIEGRVPLLDGELASFAFRLPDRLKLHRGKGKWLLRRWLDLALPPAQPFAPKRGFTVPVGEWIGRRPELGALLARQPGIEEICRPGAVEALFRDPRPENGFARWSLLFYALWHRAHILGRGGEGDVFDSLGESPA</sequence>
<evidence type="ECO:0000256" key="3">
    <source>
        <dbReference type="ARBA" id="ARBA00012737"/>
    </source>
</evidence>
<dbReference type="CDD" id="cd00712">
    <property type="entry name" value="AsnB"/>
    <property type="match status" value="1"/>
</dbReference>
<comment type="caution">
    <text evidence="9">The sequence shown here is derived from an EMBL/GenBank/DDBJ whole genome shotgun (WGS) entry which is preliminary data.</text>
</comment>
<dbReference type="Pfam" id="PF13537">
    <property type="entry name" value="GATase_7"/>
    <property type="match status" value="1"/>
</dbReference>
<comment type="pathway">
    <text evidence="1">Amino-acid biosynthesis; L-asparagine biosynthesis; L-asparagine from L-aspartate (L-Gln route): step 1/1.</text>
</comment>
<evidence type="ECO:0000256" key="1">
    <source>
        <dbReference type="ARBA" id="ARBA00005187"/>
    </source>
</evidence>
<keyword evidence="5" id="KW-0067">ATP-binding</keyword>
<accession>A0ABW5CD61</accession>
<comment type="similarity">
    <text evidence="2">Belongs to the asparagine synthetase family.</text>
</comment>
<dbReference type="InterPro" id="IPR014729">
    <property type="entry name" value="Rossmann-like_a/b/a_fold"/>
</dbReference>
<dbReference type="PANTHER" id="PTHR43284">
    <property type="entry name" value="ASPARAGINE SYNTHETASE (GLUTAMINE-HYDROLYZING)"/>
    <property type="match status" value="1"/>
</dbReference>
<keyword evidence="10" id="KW-1185">Reference proteome</keyword>
<evidence type="ECO:0000256" key="7">
    <source>
        <dbReference type="ARBA" id="ARBA00048741"/>
    </source>
</evidence>
<dbReference type="Proteomes" id="UP001597296">
    <property type="component" value="Unassembled WGS sequence"/>
</dbReference>
<dbReference type="NCBIfam" id="TIGR01536">
    <property type="entry name" value="asn_synth_AEB"/>
    <property type="match status" value="1"/>
</dbReference>
<evidence type="ECO:0000256" key="5">
    <source>
        <dbReference type="ARBA" id="ARBA00022840"/>
    </source>
</evidence>
<reference evidence="10" key="1">
    <citation type="journal article" date="2019" name="Int. J. Syst. Evol. Microbiol.">
        <title>The Global Catalogue of Microorganisms (GCM) 10K type strain sequencing project: providing services to taxonomists for standard genome sequencing and annotation.</title>
        <authorList>
            <consortium name="The Broad Institute Genomics Platform"/>
            <consortium name="The Broad Institute Genome Sequencing Center for Infectious Disease"/>
            <person name="Wu L."/>
            <person name="Ma J."/>
        </authorList>
    </citation>
    <scope>NUCLEOTIDE SEQUENCE [LARGE SCALE GENOMIC DNA]</scope>
    <source>
        <strain evidence="10">KCTC 15012</strain>
    </source>
</reference>
<dbReference type="InterPro" id="IPR017932">
    <property type="entry name" value="GATase_2_dom"/>
</dbReference>
<proteinExistence type="inferred from homology"/>
<feature type="domain" description="Glutamine amidotransferase type-2" evidence="8">
    <location>
        <begin position="2"/>
        <end position="209"/>
    </location>
</feature>
<evidence type="ECO:0000256" key="2">
    <source>
        <dbReference type="ARBA" id="ARBA00005752"/>
    </source>
</evidence>
<dbReference type="Gene3D" id="3.40.50.620">
    <property type="entry name" value="HUPs"/>
    <property type="match status" value="1"/>
</dbReference>
<evidence type="ECO:0000256" key="4">
    <source>
        <dbReference type="ARBA" id="ARBA00022741"/>
    </source>
</evidence>
<name>A0ABW5CD61_9PROT</name>
<dbReference type="InterPro" id="IPR033738">
    <property type="entry name" value="AsnB_N"/>
</dbReference>
<dbReference type="RefSeq" id="WP_377318013.1">
    <property type="nucleotide sequence ID" value="NZ_JBHUIY010000036.1"/>
</dbReference>
<dbReference type="PROSITE" id="PS51278">
    <property type="entry name" value="GATASE_TYPE_2"/>
    <property type="match status" value="1"/>
</dbReference>
<evidence type="ECO:0000256" key="6">
    <source>
        <dbReference type="ARBA" id="ARBA00022962"/>
    </source>
</evidence>
<dbReference type="InterPro" id="IPR006426">
    <property type="entry name" value="Asn_synth_AEB"/>
</dbReference>
<dbReference type="Pfam" id="PF00733">
    <property type="entry name" value="Asn_synthase"/>
    <property type="match status" value="1"/>
</dbReference>
<dbReference type="GO" id="GO:0004066">
    <property type="term" value="F:asparagine synthase (glutamine-hydrolyzing) activity"/>
    <property type="evidence" value="ECO:0007669"/>
    <property type="project" value="UniProtKB-EC"/>
</dbReference>
<gene>
    <name evidence="9" type="primary">asnB</name>
    <name evidence="9" type="ORF">ACFSNB_15030</name>
</gene>
<dbReference type="InterPro" id="IPR029055">
    <property type="entry name" value="Ntn_hydrolases_N"/>
</dbReference>
<dbReference type="PANTHER" id="PTHR43284:SF1">
    <property type="entry name" value="ASPARAGINE SYNTHETASE"/>
    <property type="match status" value="1"/>
</dbReference>
<organism evidence="9 10">
    <name type="scientific">Phaeospirillum tilakii</name>
    <dbReference type="NCBI Taxonomy" id="741673"/>
    <lineage>
        <taxon>Bacteria</taxon>
        <taxon>Pseudomonadati</taxon>
        <taxon>Pseudomonadota</taxon>
        <taxon>Alphaproteobacteria</taxon>
        <taxon>Rhodospirillales</taxon>
        <taxon>Rhodospirillaceae</taxon>
        <taxon>Phaeospirillum</taxon>
    </lineage>
</organism>
<comment type="catalytic activity">
    <reaction evidence="7">
        <text>L-aspartate + L-glutamine + ATP + H2O = L-asparagine + L-glutamate + AMP + diphosphate + H(+)</text>
        <dbReference type="Rhea" id="RHEA:12228"/>
        <dbReference type="ChEBI" id="CHEBI:15377"/>
        <dbReference type="ChEBI" id="CHEBI:15378"/>
        <dbReference type="ChEBI" id="CHEBI:29985"/>
        <dbReference type="ChEBI" id="CHEBI:29991"/>
        <dbReference type="ChEBI" id="CHEBI:30616"/>
        <dbReference type="ChEBI" id="CHEBI:33019"/>
        <dbReference type="ChEBI" id="CHEBI:58048"/>
        <dbReference type="ChEBI" id="CHEBI:58359"/>
        <dbReference type="ChEBI" id="CHEBI:456215"/>
        <dbReference type="EC" id="6.3.5.4"/>
    </reaction>
</comment>
<dbReference type="InterPro" id="IPR051786">
    <property type="entry name" value="ASN_synthetase/amidase"/>
</dbReference>
<dbReference type="Gene3D" id="3.60.20.10">
    <property type="entry name" value="Glutamine Phosphoribosylpyrophosphate, subunit 1, domain 1"/>
    <property type="match status" value="1"/>
</dbReference>
<dbReference type="CDD" id="cd01991">
    <property type="entry name" value="Asn_synthase_B_C"/>
    <property type="match status" value="1"/>
</dbReference>
<evidence type="ECO:0000259" key="8">
    <source>
        <dbReference type="PROSITE" id="PS51278"/>
    </source>
</evidence>
<keyword evidence="6" id="KW-0315">Glutamine amidotransferase</keyword>
<dbReference type="PIRSF" id="PIRSF001589">
    <property type="entry name" value="Asn_synthetase_glu-h"/>
    <property type="match status" value="1"/>
</dbReference>
<dbReference type="EC" id="6.3.5.4" evidence="3"/>
<dbReference type="SUPFAM" id="SSF52402">
    <property type="entry name" value="Adenine nucleotide alpha hydrolases-like"/>
    <property type="match status" value="1"/>
</dbReference>
<evidence type="ECO:0000313" key="9">
    <source>
        <dbReference type="EMBL" id="MFD2235125.1"/>
    </source>
</evidence>
<keyword evidence="9" id="KW-0436">Ligase</keyword>
<protein>
    <recommendedName>
        <fullName evidence="3">asparagine synthase (glutamine-hydrolyzing)</fullName>
        <ecNumber evidence="3">6.3.5.4</ecNumber>
    </recommendedName>
</protein>
<dbReference type="SUPFAM" id="SSF56235">
    <property type="entry name" value="N-terminal nucleophile aminohydrolases (Ntn hydrolases)"/>
    <property type="match status" value="1"/>
</dbReference>
<evidence type="ECO:0000313" key="10">
    <source>
        <dbReference type="Proteomes" id="UP001597296"/>
    </source>
</evidence>
<dbReference type="EMBL" id="JBHUIY010000036">
    <property type="protein sequence ID" value="MFD2235125.1"/>
    <property type="molecule type" value="Genomic_DNA"/>
</dbReference>
<dbReference type="InterPro" id="IPR001962">
    <property type="entry name" value="Asn_synthase"/>
</dbReference>
<keyword evidence="4" id="KW-0547">Nucleotide-binding</keyword>